<keyword evidence="1" id="KW-1133">Transmembrane helix</keyword>
<keyword evidence="1" id="KW-0812">Transmembrane</keyword>
<gene>
    <name evidence="2" type="primary">AlNc14C86G5481</name>
    <name evidence="2" type="ORF">ALNC14_062230</name>
</gene>
<dbReference type="HOGENOM" id="CLU_2473621_0_0_1"/>
<protein>
    <submittedName>
        <fullName evidence="2">AlNc14C86G5481 protein</fullName>
    </submittedName>
</protein>
<keyword evidence="1" id="KW-0472">Membrane</keyword>
<sequence length="88" mass="10647">MRKTYRLRDLINVSSSDSNDFTSDFFICFELLYPFALSISLYFFNALHIDFVRFRTLHVRFSAESDSFCYFVERQRPSVLNAIEWLYF</sequence>
<evidence type="ECO:0000313" key="2">
    <source>
        <dbReference type="EMBL" id="CCA20080.1"/>
    </source>
</evidence>
<evidence type="ECO:0000256" key="1">
    <source>
        <dbReference type="SAM" id="Phobius"/>
    </source>
</evidence>
<reference evidence="2" key="2">
    <citation type="submission" date="2011-02" db="EMBL/GenBank/DDBJ databases">
        <authorList>
            <person name="MacLean D."/>
        </authorList>
    </citation>
    <scope>NUCLEOTIDE SEQUENCE</scope>
</reference>
<dbReference type="EMBL" id="FR824131">
    <property type="protein sequence ID" value="CCA20080.1"/>
    <property type="molecule type" value="Genomic_DNA"/>
</dbReference>
<proteinExistence type="predicted"/>
<dbReference type="AlphaFoldDB" id="F0WFU6"/>
<organism evidence="2">
    <name type="scientific">Albugo laibachii Nc14</name>
    <dbReference type="NCBI Taxonomy" id="890382"/>
    <lineage>
        <taxon>Eukaryota</taxon>
        <taxon>Sar</taxon>
        <taxon>Stramenopiles</taxon>
        <taxon>Oomycota</taxon>
        <taxon>Peronosporomycetes</taxon>
        <taxon>Albuginales</taxon>
        <taxon>Albuginaceae</taxon>
        <taxon>Albugo</taxon>
    </lineage>
</organism>
<feature type="transmembrane region" description="Helical" evidence="1">
    <location>
        <begin position="21"/>
        <end position="44"/>
    </location>
</feature>
<reference evidence="2" key="1">
    <citation type="journal article" date="2011" name="PLoS Biol.">
        <title>Gene gain and loss during evolution of obligate parasitism in the white rust pathogen of Arabidopsis thaliana.</title>
        <authorList>
            <person name="Kemen E."/>
            <person name="Gardiner A."/>
            <person name="Schultz-Larsen T."/>
            <person name="Kemen A.C."/>
            <person name="Balmuth A.L."/>
            <person name="Robert-Seilaniantz A."/>
            <person name="Bailey K."/>
            <person name="Holub E."/>
            <person name="Studholme D.J."/>
            <person name="Maclean D."/>
            <person name="Jones J.D."/>
        </authorList>
    </citation>
    <scope>NUCLEOTIDE SEQUENCE</scope>
</reference>
<name>F0WFU6_9STRA</name>
<accession>F0WFU6</accession>